<dbReference type="AlphaFoldDB" id="A0AA96GV75"/>
<feature type="transmembrane region" description="Helical" evidence="1">
    <location>
        <begin position="152"/>
        <end position="170"/>
    </location>
</feature>
<reference evidence="4 5" key="1">
    <citation type="submission" date="2023-01" db="EMBL/GenBank/DDBJ databases">
        <title>Cultivation and genomic characterization of new, ubiquitous marine nitrite-oxidizing bacteria from the Nitrospirales.</title>
        <authorList>
            <person name="Mueller A.J."/>
            <person name="Daebeler A."/>
            <person name="Herbold C.W."/>
            <person name="Kirkegaard R.H."/>
            <person name="Daims H."/>
        </authorList>
    </citation>
    <scope>NUCLEOTIDE SEQUENCE [LARGE SCALE GENOMIC DNA]</scope>
    <source>
        <strain evidence="4 5">DK</strain>
    </source>
</reference>
<feature type="transmembrane region" description="Helical" evidence="1">
    <location>
        <begin position="406"/>
        <end position="427"/>
    </location>
</feature>
<feature type="transmembrane region" description="Helical" evidence="1">
    <location>
        <begin position="271"/>
        <end position="295"/>
    </location>
</feature>
<evidence type="ECO:0000259" key="2">
    <source>
        <dbReference type="Pfam" id="PF02308"/>
    </source>
</evidence>
<dbReference type="RefSeq" id="WP_312749158.1">
    <property type="nucleotide sequence ID" value="NZ_CP116968.1"/>
</dbReference>
<dbReference type="PANTHER" id="PTHR39084">
    <property type="entry name" value="MEMBRANE PROTEIN-RELATED"/>
    <property type="match status" value="1"/>
</dbReference>
<protein>
    <submittedName>
        <fullName evidence="4">MgtC/SapB family protein</fullName>
    </submittedName>
</protein>
<accession>A0AA96GV75</accession>
<keyword evidence="1" id="KW-1133">Transmembrane helix</keyword>
<gene>
    <name evidence="4" type="ORF">PQG83_00930</name>
</gene>
<sequence length="430" mass="45239">MTIEESFLGFLIALAAGALIGLERQQDLSVERKTGIGGVRTFPLIALAGAMSAFISQTLGVWPIIAALLILGVLLAVAYEKEWGRKEPPGIITPLAALITFLLGVLALLPALPLDAPHRYLLIVGSAGVVMALLSLKERLHHVVQQVSDDDIYATAKFVILALVVLPLLPNRTFGPLNVLNPFHTGIMVVLIAGISFLGYLCTRIIGSNKGLATTGIVGGFVSSTAVTISMATQAGDHPRLALPGAMAILGASSTMFARMLVIVSLLQPDLFLMLLAPLGGMAVCGYVMSFILYGKAQRTPADGPDVSHRNPFELRPALGFGVLYAGVLFISKAAQTYLGDQGLYASSLLAGTTDVDAIMLSIVRLQQDGLLAWTAATAITLAAMTNTILKILLAGWFGGKPLMKYVAPGMIAILITGGLILTVFGFTHP</sequence>
<feature type="transmembrane region" description="Helical" evidence="1">
    <location>
        <begin position="34"/>
        <end position="55"/>
    </location>
</feature>
<dbReference type="Pfam" id="PF13194">
    <property type="entry name" value="DUF4010"/>
    <property type="match status" value="1"/>
</dbReference>
<feature type="transmembrane region" description="Helical" evidence="1">
    <location>
        <begin position="61"/>
        <end position="79"/>
    </location>
</feature>
<name>A0AA96GV75_9BACT</name>
<keyword evidence="5" id="KW-1185">Reference proteome</keyword>
<evidence type="ECO:0000259" key="3">
    <source>
        <dbReference type="Pfam" id="PF13194"/>
    </source>
</evidence>
<feature type="transmembrane region" description="Helical" evidence="1">
    <location>
        <begin position="6"/>
        <end position="22"/>
    </location>
</feature>
<evidence type="ECO:0000256" key="1">
    <source>
        <dbReference type="SAM" id="Phobius"/>
    </source>
</evidence>
<feature type="transmembrane region" description="Helical" evidence="1">
    <location>
        <begin position="118"/>
        <end position="136"/>
    </location>
</feature>
<organism evidence="4 5">
    <name type="scientific">Candidatus Nitrospira neomarina</name>
    <dbReference type="NCBI Taxonomy" id="3020899"/>
    <lineage>
        <taxon>Bacteria</taxon>
        <taxon>Pseudomonadati</taxon>
        <taxon>Nitrospirota</taxon>
        <taxon>Nitrospiria</taxon>
        <taxon>Nitrospirales</taxon>
        <taxon>Nitrospiraceae</taxon>
        <taxon>Nitrospira</taxon>
    </lineage>
</organism>
<dbReference type="Pfam" id="PF02308">
    <property type="entry name" value="MgtC"/>
    <property type="match status" value="1"/>
</dbReference>
<keyword evidence="1" id="KW-0472">Membrane</keyword>
<feature type="transmembrane region" description="Helical" evidence="1">
    <location>
        <begin position="371"/>
        <end position="394"/>
    </location>
</feature>
<keyword evidence="1" id="KW-0812">Transmembrane</keyword>
<feature type="transmembrane region" description="Helical" evidence="1">
    <location>
        <begin position="91"/>
        <end position="112"/>
    </location>
</feature>
<feature type="transmembrane region" description="Helical" evidence="1">
    <location>
        <begin position="315"/>
        <end position="332"/>
    </location>
</feature>
<evidence type="ECO:0000313" key="4">
    <source>
        <dbReference type="EMBL" id="WNM64226.1"/>
    </source>
</evidence>
<dbReference type="Proteomes" id="UP001302494">
    <property type="component" value="Chromosome"/>
</dbReference>
<feature type="domain" description="MgtC/SapB/SrpB/YhiD N-terminal" evidence="2">
    <location>
        <begin position="11"/>
        <end position="141"/>
    </location>
</feature>
<feature type="transmembrane region" description="Helical" evidence="1">
    <location>
        <begin position="182"/>
        <end position="201"/>
    </location>
</feature>
<feature type="domain" description="DUF4010" evidence="3">
    <location>
        <begin position="190"/>
        <end position="399"/>
    </location>
</feature>
<dbReference type="InterPro" id="IPR049177">
    <property type="entry name" value="MgtC_SapB_SrpB_YhiD_N"/>
</dbReference>
<dbReference type="KEGG" id="nneo:PQG83_00930"/>
<feature type="transmembrane region" description="Helical" evidence="1">
    <location>
        <begin position="241"/>
        <end position="264"/>
    </location>
</feature>
<dbReference type="PANTHER" id="PTHR39084:SF1">
    <property type="entry name" value="DUF4010 DOMAIN-CONTAINING PROTEIN"/>
    <property type="match status" value="1"/>
</dbReference>
<dbReference type="EMBL" id="CP116968">
    <property type="protein sequence ID" value="WNM64226.1"/>
    <property type="molecule type" value="Genomic_DNA"/>
</dbReference>
<evidence type="ECO:0000313" key="5">
    <source>
        <dbReference type="Proteomes" id="UP001302494"/>
    </source>
</evidence>
<dbReference type="InterPro" id="IPR025105">
    <property type="entry name" value="DUF4010"/>
</dbReference>
<proteinExistence type="predicted"/>